<sequence length="89" mass="10505">MKKDEDMKKMKFSDDNKKKSRLKKNRPSIVSNYSFVSLSEVTQGSLEVWRQLPEKIRQDPSLASFRQEHERLHDRKVQGTNETTSCKSF</sequence>
<dbReference type="EMBL" id="CVRI01000054">
    <property type="protein sequence ID" value="CRL00829.1"/>
    <property type="molecule type" value="Genomic_DNA"/>
</dbReference>
<organism evidence="2 3">
    <name type="scientific">Clunio marinus</name>
    <dbReference type="NCBI Taxonomy" id="568069"/>
    <lineage>
        <taxon>Eukaryota</taxon>
        <taxon>Metazoa</taxon>
        <taxon>Ecdysozoa</taxon>
        <taxon>Arthropoda</taxon>
        <taxon>Hexapoda</taxon>
        <taxon>Insecta</taxon>
        <taxon>Pterygota</taxon>
        <taxon>Neoptera</taxon>
        <taxon>Endopterygota</taxon>
        <taxon>Diptera</taxon>
        <taxon>Nematocera</taxon>
        <taxon>Chironomoidea</taxon>
        <taxon>Chironomidae</taxon>
        <taxon>Clunio</taxon>
    </lineage>
</organism>
<feature type="compositionally biased region" description="Basic and acidic residues" evidence="1">
    <location>
        <begin position="1"/>
        <end position="17"/>
    </location>
</feature>
<feature type="region of interest" description="Disordered" evidence="1">
    <location>
        <begin position="70"/>
        <end position="89"/>
    </location>
</feature>
<evidence type="ECO:0000313" key="2">
    <source>
        <dbReference type="EMBL" id="CRL00829.1"/>
    </source>
</evidence>
<proteinExistence type="predicted"/>
<dbReference type="OrthoDB" id="8093030at2759"/>
<evidence type="ECO:0000313" key="3">
    <source>
        <dbReference type="Proteomes" id="UP000183832"/>
    </source>
</evidence>
<name>A0A1J1IKS1_9DIPT</name>
<dbReference type="Proteomes" id="UP000183832">
    <property type="component" value="Unassembled WGS sequence"/>
</dbReference>
<dbReference type="AlphaFoldDB" id="A0A1J1IKS1"/>
<protein>
    <submittedName>
        <fullName evidence="2">CLUMA_CG014080, isoform A</fullName>
    </submittedName>
</protein>
<reference evidence="2 3" key="1">
    <citation type="submission" date="2015-04" db="EMBL/GenBank/DDBJ databases">
        <authorList>
            <person name="Syromyatnikov M.Y."/>
            <person name="Popov V.N."/>
        </authorList>
    </citation>
    <scope>NUCLEOTIDE SEQUENCE [LARGE SCALE GENOMIC DNA]</scope>
</reference>
<dbReference type="STRING" id="568069.A0A1J1IKS1"/>
<accession>A0A1J1IKS1</accession>
<feature type="region of interest" description="Disordered" evidence="1">
    <location>
        <begin position="1"/>
        <end position="26"/>
    </location>
</feature>
<feature type="compositionally biased region" description="Polar residues" evidence="1">
    <location>
        <begin position="78"/>
        <end position="89"/>
    </location>
</feature>
<gene>
    <name evidence="2" type="ORF">CLUMA_CG014080</name>
</gene>
<keyword evidence="3" id="KW-1185">Reference proteome</keyword>
<evidence type="ECO:0000256" key="1">
    <source>
        <dbReference type="SAM" id="MobiDB-lite"/>
    </source>
</evidence>